<dbReference type="SUPFAM" id="SSF101936">
    <property type="entry name" value="DNA-binding pseudobarrel domain"/>
    <property type="match status" value="1"/>
</dbReference>
<dbReference type="EMBL" id="JADGMS010000001">
    <property type="protein sequence ID" value="KAF9690230.1"/>
    <property type="molecule type" value="Genomic_DNA"/>
</dbReference>
<comment type="caution">
    <text evidence="8">The sequence shown here is derived from an EMBL/GenBank/DDBJ whole genome shotgun (WGS) entry which is preliminary data.</text>
</comment>
<keyword evidence="9" id="KW-1185">Reference proteome</keyword>
<dbReference type="PROSITE" id="PS51375">
    <property type="entry name" value="PPR"/>
    <property type="match status" value="1"/>
</dbReference>
<dbReference type="InterPro" id="IPR046960">
    <property type="entry name" value="PPR_At4g14850-like_plant"/>
</dbReference>
<dbReference type="Proteomes" id="UP000657918">
    <property type="component" value="Unassembled WGS sequence"/>
</dbReference>
<dbReference type="InterPro" id="IPR011990">
    <property type="entry name" value="TPR-like_helical_dom_sf"/>
</dbReference>
<dbReference type="GO" id="GO:0003677">
    <property type="term" value="F:DNA binding"/>
    <property type="evidence" value="ECO:0007669"/>
    <property type="project" value="UniProtKB-KW"/>
</dbReference>
<reference evidence="8 9" key="1">
    <citation type="submission" date="2020-10" db="EMBL/GenBank/DDBJ databases">
        <title>Plant Genome Project.</title>
        <authorList>
            <person name="Zhang R.-G."/>
        </authorList>
    </citation>
    <scope>NUCLEOTIDE SEQUENCE [LARGE SCALE GENOMIC DNA]</scope>
    <source>
        <strain evidence="8">FAFU-HL-1</strain>
        <tissue evidence="8">Leaf</tissue>
    </source>
</reference>
<evidence type="ECO:0000256" key="4">
    <source>
        <dbReference type="ARBA" id="ARBA00023125"/>
    </source>
</evidence>
<dbReference type="Pfam" id="PF13041">
    <property type="entry name" value="PPR_2"/>
    <property type="match status" value="1"/>
</dbReference>
<proteinExistence type="predicted"/>
<keyword evidence="2" id="KW-0677">Repeat</keyword>
<evidence type="ECO:0000256" key="2">
    <source>
        <dbReference type="ARBA" id="ARBA00022737"/>
    </source>
</evidence>
<gene>
    <name evidence="8" type="ORF">SADUNF_Sadunf01G0173900</name>
</gene>
<dbReference type="FunFam" id="1.25.40.10:FF:000396">
    <property type="entry name" value="Pentatricopeptide repeat-containing protein At2g36730"/>
    <property type="match status" value="1"/>
</dbReference>
<evidence type="ECO:0000256" key="5">
    <source>
        <dbReference type="ARBA" id="ARBA00023163"/>
    </source>
</evidence>
<evidence type="ECO:0000313" key="8">
    <source>
        <dbReference type="EMBL" id="KAF9690230.1"/>
    </source>
</evidence>
<feature type="repeat" description="PPR" evidence="7">
    <location>
        <begin position="195"/>
        <end position="230"/>
    </location>
</feature>
<evidence type="ECO:0000256" key="7">
    <source>
        <dbReference type="PROSITE-ProRule" id="PRU00708"/>
    </source>
</evidence>
<comment type="subcellular location">
    <subcellularLocation>
        <location evidence="1">Nucleus</location>
    </subcellularLocation>
</comment>
<dbReference type="OrthoDB" id="185373at2759"/>
<dbReference type="GO" id="GO:0009451">
    <property type="term" value="P:RNA modification"/>
    <property type="evidence" value="ECO:0007669"/>
    <property type="project" value="InterPro"/>
</dbReference>
<dbReference type="InterPro" id="IPR002885">
    <property type="entry name" value="PPR_rpt"/>
</dbReference>
<dbReference type="Gene3D" id="1.25.40.10">
    <property type="entry name" value="Tetratricopeptide repeat domain"/>
    <property type="match status" value="1"/>
</dbReference>
<organism evidence="8 9">
    <name type="scientific">Salix dunnii</name>
    <dbReference type="NCBI Taxonomy" id="1413687"/>
    <lineage>
        <taxon>Eukaryota</taxon>
        <taxon>Viridiplantae</taxon>
        <taxon>Streptophyta</taxon>
        <taxon>Embryophyta</taxon>
        <taxon>Tracheophyta</taxon>
        <taxon>Spermatophyta</taxon>
        <taxon>Magnoliopsida</taxon>
        <taxon>eudicotyledons</taxon>
        <taxon>Gunneridae</taxon>
        <taxon>Pentapetalae</taxon>
        <taxon>rosids</taxon>
        <taxon>fabids</taxon>
        <taxon>Malpighiales</taxon>
        <taxon>Salicaceae</taxon>
        <taxon>Saliceae</taxon>
        <taxon>Salix</taxon>
    </lineage>
</organism>
<evidence type="ECO:0000256" key="1">
    <source>
        <dbReference type="ARBA" id="ARBA00004123"/>
    </source>
</evidence>
<dbReference type="NCBIfam" id="TIGR00756">
    <property type="entry name" value="PPR"/>
    <property type="match status" value="1"/>
</dbReference>
<dbReference type="GO" id="GO:0003723">
    <property type="term" value="F:RNA binding"/>
    <property type="evidence" value="ECO:0007669"/>
    <property type="project" value="InterPro"/>
</dbReference>
<evidence type="ECO:0000256" key="3">
    <source>
        <dbReference type="ARBA" id="ARBA00023015"/>
    </source>
</evidence>
<keyword evidence="3" id="KW-0805">Transcription regulation</keyword>
<keyword evidence="6" id="KW-0539">Nucleus</keyword>
<keyword evidence="5" id="KW-0804">Transcription</keyword>
<name>A0A835NCF6_9ROSI</name>
<accession>A0A835NCF6</accession>
<evidence type="ECO:0000256" key="6">
    <source>
        <dbReference type="ARBA" id="ARBA00023242"/>
    </source>
</evidence>
<keyword evidence="4" id="KW-0238">DNA-binding</keyword>
<protein>
    <recommendedName>
        <fullName evidence="10">TF-B3 domain-containing protein</fullName>
    </recommendedName>
</protein>
<dbReference type="AlphaFoldDB" id="A0A835NCF6"/>
<dbReference type="Gene3D" id="2.40.330.10">
    <property type="entry name" value="DNA-binding pseudobarrel domain"/>
    <property type="match status" value="1"/>
</dbReference>
<dbReference type="PANTHER" id="PTHR47926">
    <property type="entry name" value="PENTATRICOPEPTIDE REPEAT-CONTAINING PROTEIN"/>
    <property type="match status" value="1"/>
</dbReference>
<evidence type="ECO:0008006" key="10">
    <source>
        <dbReference type="Google" id="ProtNLM"/>
    </source>
</evidence>
<evidence type="ECO:0000313" key="9">
    <source>
        <dbReference type="Proteomes" id="UP000657918"/>
    </source>
</evidence>
<dbReference type="InterPro" id="IPR015300">
    <property type="entry name" value="DNA-bd_pseudobarrel_sf"/>
</dbReference>
<dbReference type="GO" id="GO:0005634">
    <property type="term" value="C:nucleus"/>
    <property type="evidence" value="ECO:0007669"/>
    <property type="project" value="UniProtKB-SubCell"/>
</dbReference>
<sequence length="262" mass="30443">MEVLNKELKPTDIQHRFSVPSRSLQHIDFAGEFSVDLRINDSSRELRVIRCRKRHGDYAKPELSRGWRRYVTDYELRVGDRVVLLAEEDHHLGSQFRIEAKRRIILFGQERLLSSQNGPNWLLVGVEMDCRSFVFEFKASEHFPGVLEGKPVHCAVWKMGFVYTLLVQNRLVLFYGMRGCLGLARQVFGEISERDVVSWTSMIDGYSKHKWCDEAVKLFDSLVMYSDVKPNEVTMIAVLSSCSQKRDLRLGKTFQEYVKQGM</sequence>